<evidence type="ECO:0000313" key="5">
    <source>
        <dbReference type="Proteomes" id="UP000799772"/>
    </source>
</evidence>
<evidence type="ECO:0000256" key="1">
    <source>
        <dbReference type="ARBA" id="ARBA00023002"/>
    </source>
</evidence>
<sequence>VRVRNIRGHESEYSLEKQGFWIAHIESQIQNWRDDEELKRVYFPEIAELLKRETGAKYVLSYEHHVRAGTLEDALQKDSKGKVDIDGPVRRVHIDESPASARHEFNYWMQLHTKEDVKGRQFGIYNVWKPLKTIRKDPLCLCDARSLKDEDLQSGKVTVPNVGEIENFAIRPPKEDGNHAFAYLRGQEPHEAYVFRIFDTRLDGGIDGKSVVGDGKRSHGVAHTSFVDPGTEQEAPRESVEIRS</sequence>
<proteinExistence type="inferred from homology"/>
<dbReference type="AlphaFoldDB" id="A0A9P4M408"/>
<name>A0A9P4M408_9PEZI</name>
<dbReference type="PANTHER" id="PTHR34598">
    <property type="entry name" value="BLL6449 PROTEIN"/>
    <property type="match status" value="1"/>
</dbReference>
<evidence type="ECO:0000313" key="4">
    <source>
        <dbReference type="EMBL" id="KAF2092394.1"/>
    </source>
</evidence>
<keyword evidence="1" id="KW-0560">Oxidoreductase</keyword>
<dbReference type="NCBIfam" id="NF041278">
    <property type="entry name" value="CmcJ_NvfI_EfuI"/>
    <property type="match status" value="1"/>
</dbReference>
<feature type="non-terminal residue" evidence="4">
    <location>
        <position position="244"/>
    </location>
</feature>
<reference evidence="4" key="1">
    <citation type="journal article" date="2020" name="Stud. Mycol.">
        <title>101 Dothideomycetes genomes: a test case for predicting lifestyles and emergence of pathogens.</title>
        <authorList>
            <person name="Haridas S."/>
            <person name="Albert R."/>
            <person name="Binder M."/>
            <person name="Bloem J."/>
            <person name="Labutti K."/>
            <person name="Salamov A."/>
            <person name="Andreopoulos B."/>
            <person name="Baker S."/>
            <person name="Barry K."/>
            <person name="Bills G."/>
            <person name="Bluhm B."/>
            <person name="Cannon C."/>
            <person name="Castanera R."/>
            <person name="Culley D."/>
            <person name="Daum C."/>
            <person name="Ezra D."/>
            <person name="Gonzalez J."/>
            <person name="Henrissat B."/>
            <person name="Kuo A."/>
            <person name="Liang C."/>
            <person name="Lipzen A."/>
            <person name="Lutzoni F."/>
            <person name="Magnuson J."/>
            <person name="Mondo S."/>
            <person name="Nolan M."/>
            <person name="Ohm R."/>
            <person name="Pangilinan J."/>
            <person name="Park H.-J."/>
            <person name="Ramirez L."/>
            <person name="Alfaro M."/>
            <person name="Sun H."/>
            <person name="Tritt A."/>
            <person name="Yoshinaga Y."/>
            <person name="Zwiers L.-H."/>
            <person name="Turgeon B."/>
            <person name="Goodwin S."/>
            <person name="Spatafora J."/>
            <person name="Crous P."/>
            <person name="Grigoriev I."/>
        </authorList>
    </citation>
    <scope>NUCLEOTIDE SEQUENCE</scope>
    <source>
        <strain evidence="4">CBS 133067</strain>
    </source>
</reference>
<dbReference type="InterPro" id="IPR044053">
    <property type="entry name" value="AsaB-like"/>
</dbReference>
<dbReference type="OrthoDB" id="412788at2759"/>
<accession>A0A9P4M408</accession>
<evidence type="ECO:0000256" key="2">
    <source>
        <dbReference type="ARBA" id="ARBA00023604"/>
    </source>
</evidence>
<feature type="compositionally biased region" description="Basic and acidic residues" evidence="3">
    <location>
        <begin position="234"/>
        <end position="244"/>
    </location>
</feature>
<protein>
    <submittedName>
        <fullName evidence="4">Uncharacterized protein</fullName>
    </submittedName>
</protein>
<gene>
    <name evidence="4" type="ORF">NA57DRAFT_8478</name>
</gene>
<feature type="non-terminal residue" evidence="4">
    <location>
        <position position="1"/>
    </location>
</feature>
<dbReference type="GO" id="GO:0016491">
    <property type="term" value="F:oxidoreductase activity"/>
    <property type="evidence" value="ECO:0007669"/>
    <property type="project" value="UniProtKB-KW"/>
</dbReference>
<keyword evidence="5" id="KW-1185">Reference proteome</keyword>
<dbReference type="EMBL" id="ML978147">
    <property type="protein sequence ID" value="KAF2092394.1"/>
    <property type="molecule type" value="Genomic_DNA"/>
</dbReference>
<organism evidence="4 5">
    <name type="scientific">Rhizodiscina lignyota</name>
    <dbReference type="NCBI Taxonomy" id="1504668"/>
    <lineage>
        <taxon>Eukaryota</taxon>
        <taxon>Fungi</taxon>
        <taxon>Dikarya</taxon>
        <taxon>Ascomycota</taxon>
        <taxon>Pezizomycotina</taxon>
        <taxon>Dothideomycetes</taxon>
        <taxon>Pleosporomycetidae</taxon>
        <taxon>Aulographales</taxon>
        <taxon>Rhizodiscinaceae</taxon>
        <taxon>Rhizodiscina</taxon>
    </lineage>
</organism>
<feature type="region of interest" description="Disordered" evidence="3">
    <location>
        <begin position="214"/>
        <end position="244"/>
    </location>
</feature>
<evidence type="ECO:0000256" key="3">
    <source>
        <dbReference type="SAM" id="MobiDB-lite"/>
    </source>
</evidence>
<comment type="similarity">
    <text evidence="2">Belongs to the asaB hydroxylase/desaturase family.</text>
</comment>
<comment type="caution">
    <text evidence="4">The sequence shown here is derived from an EMBL/GenBank/DDBJ whole genome shotgun (WGS) entry which is preliminary data.</text>
</comment>
<dbReference type="PANTHER" id="PTHR34598:SF3">
    <property type="entry name" value="OXIDOREDUCTASE AN1597"/>
    <property type="match status" value="1"/>
</dbReference>
<dbReference type="Proteomes" id="UP000799772">
    <property type="component" value="Unassembled WGS sequence"/>
</dbReference>